<gene>
    <name evidence="1" type="ORF">DERYTH_LOCUS3783</name>
</gene>
<accession>A0A9N9A6D0</accession>
<sequence length="59" mass="6747">IMGPTLFDELRWTSILRSLSLSDLQEILQNTSIGIIKSVYFISRKNSTDETAMKQKEAK</sequence>
<evidence type="ECO:0000313" key="1">
    <source>
        <dbReference type="EMBL" id="CAG8519164.1"/>
    </source>
</evidence>
<keyword evidence="2" id="KW-1185">Reference proteome</keyword>
<dbReference type="AlphaFoldDB" id="A0A9N9A6D0"/>
<evidence type="ECO:0000313" key="2">
    <source>
        <dbReference type="Proteomes" id="UP000789405"/>
    </source>
</evidence>
<name>A0A9N9A6D0_9GLOM</name>
<dbReference type="Proteomes" id="UP000789405">
    <property type="component" value="Unassembled WGS sequence"/>
</dbReference>
<dbReference type="EMBL" id="CAJVPY010001371">
    <property type="protein sequence ID" value="CAG8519164.1"/>
    <property type="molecule type" value="Genomic_DNA"/>
</dbReference>
<comment type="caution">
    <text evidence="1">The sequence shown here is derived from an EMBL/GenBank/DDBJ whole genome shotgun (WGS) entry which is preliminary data.</text>
</comment>
<feature type="non-terminal residue" evidence="1">
    <location>
        <position position="59"/>
    </location>
</feature>
<proteinExistence type="predicted"/>
<organism evidence="1 2">
    <name type="scientific">Dentiscutata erythropus</name>
    <dbReference type="NCBI Taxonomy" id="1348616"/>
    <lineage>
        <taxon>Eukaryota</taxon>
        <taxon>Fungi</taxon>
        <taxon>Fungi incertae sedis</taxon>
        <taxon>Mucoromycota</taxon>
        <taxon>Glomeromycotina</taxon>
        <taxon>Glomeromycetes</taxon>
        <taxon>Diversisporales</taxon>
        <taxon>Gigasporaceae</taxon>
        <taxon>Dentiscutata</taxon>
    </lineage>
</organism>
<reference evidence="1" key="1">
    <citation type="submission" date="2021-06" db="EMBL/GenBank/DDBJ databases">
        <authorList>
            <person name="Kallberg Y."/>
            <person name="Tangrot J."/>
            <person name="Rosling A."/>
        </authorList>
    </citation>
    <scope>NUCLEOTIDE SEQUENCE</scope>
    <source>
        <strain evidence="1">MA453B</strain>
    </source>
</reference>
<protein>
    <submittedName>
        <fullName evidence="1">27660_t:CDS:1</fullName>
    </submittedName>
</protein>